<keyword evidence="9" id="KW-1185">Reference proteome</keyword>
<dbReference type="EMBL" id="NJGG01000001">
    <property type="protein sequence ID" value="OXL15833.1"/>
    <property type="molecule type" value="Genomic_DNA"/>
</dbReference>
<keyword evidence="3 5" id="KW-1015">Disulfide bond</keyword>
<dbReference type="InterPro" id="IPR036249">
    <property type="entry name" value="Thioredoxin-like_sf"/>
</dbReference>
<dbReference type="InterPro" id="IPR017937">
    <property type="entry name" value="Thioredoxin_CS"/>
</dbReference>
<evidence type="ECO:0000313" key="8">
    <source>
        <dbReference type="EMBL" id="OXL15833.1"/>
    </source>
</evidence>
<organism evidence="8 9">
    <name type="scientific">Polynucleobacter cosmopolitanus</name>
    <dbReference type="NCBI Taxonomy" id="351345"/>
    <lineage>
        <taxon>Bacteria</taxon>
        <taxon>Pseudomonadati</taxon>
        <taxon>Pseudomonadota</taxon>
        <taxon>Betaproteobacteria</taxon>
        <taxon>Burkholderiales</taxon>
        <taxon>Burkholderiaceae</taxon>
        <taxon>Polynucleobacter</taxon>
    </lineage>
</organism>
<sequence>MKNINLFTLFKNLFLGLICLGFSQLALSQGRPIEEGFDYRVMPVAQATESKGKIEVLEFFWYGCPHCHDFEPELSAWIAKQGQDVVVKKIPVAFRDELLPHSQLFYALDSLGRNDLHAKVMVAMHVNKKKLLAEAEITEWVVSQGIDRQAFLKAFKSFTVISKARAANQIAQTYRIDGVPSVAVQGKYLTSPSIAGGSKARAIQTMDFLVSKARKEKK</sequence>
<evidence type="ECO:0000256" key="5">
    <source>
        <dbReference type="PIRNR" id="PIRNR001488"/>
    </source>
</evidence>
<evidence type="ECO:0000256" key="4">
    <source>
        <dbReference type="ARBA" id="ARBA00023284"/>
    </source>
</evidence>
<feature type="disulfide bond" description="Redox-active" evidence="6">
    <location>
        <begin position="64"/>
        <end position="67"/>
    </location>
</feature>
<accession>A0A229FV92</accession>
<dbReference type="Proteomes" id="UP000215188">
    <property type="component" value="Unassembled WGS sequence"/>
</dbReference>
<evidence type="ECO:0000256" key="3">
    <source>
        <dbReference type="ARBA" id="ARBA00023157"/>
    </source>
</evidence>
<dbReference type="GO" id="GO:0016491">
    <property type="term" value="F:oxidoreductase activity"/>
    <property type="evidence" value="ECO:0007669"/>
    <property type="project" value="InterPro"/>
</dbReference>
<name>A0A229FV92_9BURK</name>
<comment type="caution">
    <text evidence="8">The sequence shown here is derived from an EMBL/GenBank/DDBJ whole genome shotgun (WGS) entry which is preliminary data.</text>
</comment>
<dbReference type="SUPFAM" id="SSF52833">
    <property type="entry name" value="Thioredoxin-like"/>
    <property type="match status" value="1"/>
</dbReference>
<proteinExistence type="inferred from homology"/>
<comment type="subcellular location">
    <subcellularLocation>
        <location evidence="5">Periplasm</location>
    </subcellularLocation>
</comment>
<dbReference type="CDD" id="cd03019">
    <property type="entry name" value="DsbA_DsbA"/>
    <property type="match status" value="1"/>
</dbReference>
<gene>
    <name evidence="8" type="ORF">AOC33_01675</name>
</gene>
<comment type="similarity">
    <text evidence="1">Belongs to the thioredoxin family. DsbA subfamily.</text>
</comment>
<dbReference type="Pfam" id="PF01323">
    <property type="entry name" value="DSBA"/>
    <property type="match status" value="1"/>
</dbReference>
<dbReference type="GO" id="GO:0042597">
    <property type="term" value="C:periplasmic space"/>
    <property type="evidence" value="ECO:0007669"/>
    <property type="project" value="UniProtKB-SubCell"/>
</dbReference>
<dbReference type="OrthoDB" id="9784896at2"/>
<dbReference type="PANTHER" id="PTHR35891:SF3">
    <property type="entry name" value="THIOL:DISULFIDE INTERCHANGE PROTEIN DSBL"/>
    <property type="match status" value="1"/>
</dbReference>
<dbReference type="PIRSF" id="PIRSF001488">
    <property type="entry name" value="Tdi_protein"/>
    <property type="match status" value="1"/>
</dbReference>
<keyword evidence="4" id="KW-0676">Redox-active center</keyword>
<dbReference type="InterPro" id="IPR001853">
    <property type="entry name" value="DSBA-like_thioredoxin_dom"/>
</dbReference>
<keyword evidence="2" id="KW-0732">Signal</keyword>
<evidence type="ECO:0000256" key="1">
    <source>
        <dbReference type="ARBA" id="ARBA00005791"/>
    </source>
</evidence>
<reference evidence="8 9" key="1">
    <citation type="submission" date="2017-06" db="EMBL/GenBank/DDBJ databases">
        <title>Reclassification of a Polynucleobacter cosmopolitanus strain isolated from tropical Lake Victoria as Polynucleobacter victoriensis comb. nov.</title>
        <authorList>
            <person name="Hahn M.W."/>
        </authorList>
    </citation>
    <scope>NUCLEOTIDE SEQUENCE [LARGE SCALE GENOMIC DNA]</scope>
    <source>
        <strain evidence="8 9">MWH-MoIso2</strain>
    </source>
</reference>
<dbReference type="PANTHER" id="PTHR35891">
    <property type="entry name" value="THIOL:DISULFIDE INTERCHANGE PROTEIN DSBA"/>
    <property type="match status" value="1"/>
</dbReference>
<dbReference type="Gene3D" id="3.40.30.10">
    <property type="entry name" value="Glutaredoxin"/>
    <property type="match status" value="1"/>
</dbReference>
<evidence type="ECO:0000256" key="6">
    <source>
        <dbReference type="PIRSR" id="PIRSR001488-1"/>
    </source>
</evidence>
<dbReference type="InterPro" id="IPR023205">
    <property type="entry name" value="DsbA/DsbL"/>
</dbReference>
<keyword evidence="5" id="KW-0574">Periplasm</keyword>
<dbReference type="AlphaFoldDB" id="A0A229FV92"/>
<dbReference type="InterPro" id="IPR050824">
    <property type="entry name" value="Thiol_disulfide_DsbA"/>
</dbReference>
<protein>
    <recommendedName>
        <fullName evidence="5">Thiol:disulfide interchange protein</fullName>
    </recommendedName>
</protein>
<dbReference type="RefSeq" id="WP_089514871.1">
    <property type="nucleotide sequence ID" value="NZ_NJGG01000001.1"/>
</dbReference>
<evidence type="ECO:0000256" key="2">
    <source>
        <dbReference type="ARBA" id="ARBA00022729"/>
    </source>
</evidence>
<feature type="domain" description="DSBA-like thioredoxin" evidence="7">
    <location>
        <begin position="123"/>
        <end position="190"/>
    </location>
</feature>
<evidence type="ECO:0000259" key="7">
    <source>
        <dbReference type="Pfam" id="PF01323"/>
    </source>
</evidence>
<evidence type="ECO:0000313" key="9">
    <source>
        <dbReference type="Proteomes" id="UP000215188"/>
    </source>
</evidence>
<dbReference type="PROSITE" id="PS00194">
    <property type="entry name" value="THIOREDOXIN_1"/>
    <property type="match status" value="1"/>
</dbReference>